<dbReference type="Gene3D" id="3.20.110.10">
    <property type="entry name" value="Glycoside hydrolase 38, N terminal domain"/>
    <property type="match status" value="2"/>
</dbReference>
<accession>A0A2H5Y765</accession>
<dbReference type="Pfam" id="PF03065">
    <property type="entry name" value="Glyco_hydro_57"/>
    <property type="match status" value="1"/>
</dbReference>
<evidence type="ECO:0000313" key="6">
    <source>
        <dbReference type="Proteomes" id="UP000236642"/>
    </source>
</evidence>
<dbReference type="PANTHER" id="PTHR36306">
    <property type="entry name" value="ALPHA-AMYLASE-RELATED-RELATED"/>
    <property type="match status" value="1"/>
</dbReference>
<evidence type="ECO:0000256" key="2">
    <source>
        <dbReference type="ARBA" id="ARBA00023277"/>
    </source>
</evidence>
<keyword evidence="5" id="KW-0326">Glycosidase</keyword>
<organism evidence="5 6">
    <name type="scientific">Candidatus Thermoflexus japonica</name>
    <dbReference type="NCBI Taxonomy" id="2035417"/>
    <lineage>
        <taxon>Bacteria</taxon>
        <taxon>Bacillati</taxon>
        <taxon>Chloroflexota</taxon>
        <taxon>Thermoflexia</taxon>
        <taxon>Thermoflexales</taxon>
        <taxon>Thermoflexaceae</taxon>
        <taxon>Thermoflexus</taxon>
    </lineage>
</organism>
<dbReference type="EC" id="3.2.1.1" evidence="5"/>
<evidence type="ECO:0000259" key="4">
    <source>
        <dbReference type="Pfam" id="PF03065"/>
    </source>
</evidence>
<reference evidence="6" key="1">
    <citation type="submission" date="2017-09" db="EMBL/GenBank/DDBJ databases">
        <title>Metaegenomics of thermophilic ammonia-oxidizing enrichment culture.</title>
        <authorList>
            <person name="Kato S."/>
            <person name="Suzuki K."/>
        </authorList>
    </citation>
    <scope>NUCLEOTIDE SEQUENCE [LARGE SCALE GENOMIC DNA]</scope>
</reference>
<protein>
    <submittedName>
        <fullName evidence="5">Alpha-amylase 1</fullName>
        <ecNumber evidence="5">3.2.1.1</ecNumber>
    </submittedName>
</protein>
<dbReference type="InterPro" id="IPR021923">
    <property type="entry name" value="DUF3536"/>
</dbReference>
<evidence type="ECO:0000256" key="3">
    <source>
        <dbReference type="RuleBase" id="RU361196"/>
    </source>
</evidence>
<keyword evidence="2 3" id="KW-0119">Carbohydrate metabolism</keyword>
<dbReference type="InterPro" id="IPR011330">
    <property type="entry name" value="Glyco_hydro/deAcase_b/a-brl"/>
</dbReference>
<dbReference type="InterPro" id="IPR004300">
    <property type="entry name" value="Glyco_hydro_57_N"/>
</dbReference>
<dbReference type="EMBL" id="BEHY01000033">
    <property type="protein sequence ID" value="GBD09262.1"/>
    <property type="molecule type" value="Genomic_DNA"/>
</dbReference>
<name>A0A2H5Y765_9CHLR</name>
<dbReference type="GO" id="GO:0004556">
    <property type="term" value="F:alpha-amylase activity"/>
    <property type="evidence" value="ECO:0007669"/>
    <property type="project" value="UniProtKB-EC"/>
</dbReference>
<dbReference type="InterPro" id="IPR027291">
    <property type="entry name" value="Glyco_hydro_38_N_sf"/>
</dbReference>
<evidence type="ECO:0000256" key="1">
    <source>
        <dbReference type="ARBA" id="ARBA00006821"/>
    </source>
</evidence>
<dbReference type="InterPro" id="IPR052046">
    <property type="entry name" value="GH57_Enzymes"/>
</dbReference>
<keyword evidence="5" id="KW-0378">Hydrolase</keyword>
<evidence type="ECO:0000313" key="5">
    <source>
        <dbReference type="EMBL" id="GBD09262.1"/>
    </source>
</evidence>
<dbReference type="PANTHER" id="PTHR36306:SF3">
    <property type="entry name" value="GLYCOSIDE HYDROLASE FAMILY 57"/>
    <property type="match status" value="1"/>
</dbReference>
<dbReference type="SUPFAM" id="SSF88713">
    <property type="entry name" value="Glycoside hydrolase/deacetylase"/>
    <property type="match status" value="1"/>
</dbReference>
<proteinExistence type="inferred from homology"/>
<comment type="caution">
    <text evidence="5">The sequence shown here is derived from an EMBL/GenBank/DDBJ whole genome shotgun (WGS) entry which is preliminary data.</text>
</comment>
<dbReference type="GO" id="GO:0005975">
    <property type="term" value="P:carbohydrate metabolic process"/>
    <property type="evidence" value="ECO:0007669"/>
    <property type="project" value="InterPro"/>
</dbReference>
<dbReference type="AlphaFoldDB" id="A0A2H5Y765"/>
<dbReference type="Pfam" id="PF12055">
    <property type="entry name" value="DUF3536"/>
    <property type="match status" value="1"/>
</dbReference>
<comment type="similarity">
    <text evidence="1 3">Belongs to the glycosyl hydrolase 57 family.</text>
</comment>
<sequence>MSEPKALLAVHGHFYQPPREDPWTGEVPPEPGAEPYHDFNEKITAECYRPLAERCLFERMSFNVGPTLIAWLARHDPETYRRIVEADRGNVARGVGNAIAQSAHHTILPLARRRDKITQVYWGVKSFQHRFGRHPRGMWLPEMAVDLTTLEVLAEAGLTFTILSSEQVRGSLTRGAGPYRVRLEANAYFTVFVRDRDLSNQVSFAMPSLGPADRWAAEVLRGRSHLTLLAMDGETFGHHHREGVDFLERLLHPQPSAYEVVTLTEYLRAHPPVEEIEVIQNTAWSCAHGLARWSTGCACTPGDSRWKLILRAAMDLLSEEIDAAYLDLAHGRIGNPWRLRDEYIHVVLGVMDARSLLREFADRPLSAEVEQRLLRALQAQVHRQRMFASCGWFYADLDALEPRLVIRQAARAIELIQEATGVDLSDGFRRALALARSERTGKTGAQIFDEIWASRPGARPPSPA</sequence>
<gene>
    <name evidence="5" type="primary">amyA_2</name>
    <name evidence="5" type="ORF">HRbin22_01512</name>
</gene>
<feature type="domain" description="Glycoside hydrolase family 57 N-terminal" evidence="4">
    <location>
        <begin position="62"/>
        <end position="277"/>
    </location>
</feature>
<dbReference type="Proteomes" id="UP000236642">
    <property type="component" value="Unassembled WGS sequence"/>
</dbReference>